<dbReference type="GeneID" id="113205915"/>
<dbReference type="AlphaFoldDB" id="A0A9C6WSW0"/>
<feature type="region of interest" description="Disordered" evidence="2">
    <location>
        <begin position="990"/>
        <end position="1011"/>
    </location>
</feature>
<feature type="region of interest" description="Disordered" evidence="2">
    <location>
        <begin position="851"/>
        <end position="891"/>
    </location>
</feature>
<proteinExistence type="predicted"/>
<feature type="compositionally biased region" description="Basic and acidic residues" evidence="2">
    <location>
        <begin position="995"/>
        <end position="1006"/>
    </location>
</feature>
<feature type="coiled-coil region" evidence="1">
    <location>
        <begin position="461"/>
        <end position="488"/>
    </location>
</feature>
<feature type="coiled-coil region" evidence="1">
    <location>
        <begin position="733"/>
        <end position="788"/>
    </location>
</feature>
<accession>A0A9C6WSW0</accession>
<sequence length="1125" mass="127892">MSDSMEKWKQERRKLSSALGASALPSRAREINLAQSTKVVQKETKSLTGNEGEKSQRESVSLSQSLDSFSLRVQENKAIIQSKVNELNGLVSSCGRQSDKICECRLGVNQSTIKITNDAKLKELFSTRYNRAYQMIHKLYSNSKCVTDSLHQVAAVRETFGSRLDEMKVKAEEMNNYLNETSSVNLKGYEKCLMLLKLEEKNIEDDNVGTENWINSFQQQSYNEKILKREEDTADEESSNDIHSKILEAKKISEDLSNHSEKTHMEKDEQKHCLQKKLELVKGNFITVEEDLVSLQQEYESTNTEVYSLQSELAESGKRVDKIQNVIEQLQGKTDDLKESLSQSNTEQKDIEAQLILARDTYGTHIAEIEETKKQLSDEKNSTDQQVKVLEEELLTNKLALVERKQSLQEALQATRSKGSDILLEEENLQSALVQLQSDLETVLLDRSQLVEANSSLENYVATIDSEIQHLTKEAEEQRRSIDNEIRTTKILEQSLTTSKHHLEESLSEYNHDLTVATNEESCATEELNAVETEDQELVAKIQMLQNEIAESQLMTTQQHNLITKELKERILKLQGEVESESKKKEVQLNTFEQKVELKNGDIMKANALINSLQNSISSKNQELKRIEIAFKNKLDEKRKSEKIVVKSQQEILKCEENLHDNHKKGEEMTLKLQDMDLKMESLDKNIDELQLVQKEKETLLSSSLKDYDKEKQILLRDTFNYNSTAECCADEAKLLKKQLISWKEKLDNVQGESVKVTGMIESLSSSIENFKIEVNDLDRKKQEHLKRSSVLAKDLRQVEIETSHIKAKYTRLKKKFDALTALKAQKKEAAAAASQMITEGTFQVATAQGEVTPQFSSSSRGPGESTGGKDDTPKSILKTPLKSSTPQAKKHVKFVDDASELPSSGSTIIMGYDFADEQEANPDNRSQILTQHNDRKKAEQVILKTQSSLQTDVVPPQAKKRKICEAGPSTFKIPESAVSQRVAAPQQPIFFPNKDSKNKENKSYLDDDNSSTSSIMMADYAEELEKNPYYIHTIKAQQQEQRSSKKMKMVTKNTYENTNLVRGRSSVIYLFNRFAILLRTCLLVQSQRNLPPHCKKWAVRMKFLPPLQNLRWIGSSDPSVCDLA</sequence>
<feature type="coiled-coil region" evidence="1">
    <location>
        <begin position="673"/>
        <end position="700"/>
    </location>
</feature>
<keyword evidence="1" id="KW-0175">Coiled coil</keyword>
<organism evidence="3 4">
    <name type="scientific">Frankliniella occidentalis</name>
    <name type="common">Western flower thrips</name>
    <name type="synonym">Euthrips occidentalis</name>
    <dbReference type="NCBI Taxonomy" id="133901"/>
    <lineage>
        <taxon>Eukaryota</taxon>
        <taxon>Metazoa</taxon>
        <taxon>Ecdysozoa</taxon>
        <taxon>Arthropoda</taxon>
        <taxon>Hexapoda</taxon>
        <taxon>Insecta</taxon>
        <taxon>Pterygota</taxon>
        <taxon>Neoptera</taxon>
        <taxon>Paraneoptera</taxon>
        <taxon>Thysanoptera</taxon>
        <taxon>Terebrantia</taxon>
        <taxon>Thripoidea</taxon>
        <taxon>Thripidae</taxon>
        <taxon>Frankliniella</taxon>
    </lineage>
</organism>
<feature type="coiled-coil region" evidence="1">
    <location>
        <begin position="292"/>
        <end position="393"/>
    </location>
</feature>
<dbReference type="RefSeq" id="XP_052120541.1">
    <property type="nucleotide sequence ID" value="XM_052264581.1"/>
</dbReference>
<dbReference type="Proteomes" id="UP000504606">
    <property type="component" value="Unplaced"/>
</dbReference>
<dbReference type="KEGG" id="foc:113205915"/>
<evidence type="ECO:0000256" key="1">
    <source>
        <dbReference type="SAM" id="Coils"/>
    </source>
</evidence>
<feature type="compositionally biased region" description="Basic and acidic residues" evidence="2">
    <location>
        <begin position="40"/>
        <end position="57"/>
    </location>
</feature>
<feature type="region of interest" description="Disordered" evidence="2">
    <location>
        <begin position="35"/>
        <end position="59"/>
    </location>
</feature>
<feature type="coiled-coil region" evidence="1">
    <location>
        <begin position="528"/>
        <end position="630"/>
    </location>
</feature>
<gene>
    <name evidence="4" type="primary">LOC113205915</name>
</gene>
<name>A0A9C6WSW0_FRAOC</name>
<reference evidence="4" key="1">
    <citation type="submission" date="2025-08" db="UniProtKB">
        <authorList>
            <consortium name="RefSeq"/>
        </authorList>
    </citation>
    <scope>IDENTIFICATION</scope>
    <source>
        <tissue evidence="4">Whole organism</tissue>
    </source>
</reference>
<keyword evidence="3" id="KW-1185">Reference proteome</keyword>
<evidence type="ECO:0000313" key="4">
    <source>
        <dbReference type="RefSeq" id="XP_052120541.1"/>
    </source>
</evidence>
<feature type="compositionally biased region" description="Polar residues" evidence="2">
    <location>
        <begin position="851"/>
        <end position="861"/>
    </location>
</feature>
<evidence type="ECO:0000256" key="2">
    <source>
        <dbReference type="SAM" id="MobiDB-lite"/>
    </source>
</evidence>
<protein>
    <submittedName>
        <fullName evidence="4">Myosin heavy chain, skeletal muscle, adult-like isoform X1</fullName>
    </submittedName>
</protein>
<evidence type="ECO:0000313" key="3">
    <source>
        <dbReference type="Proteomes" id="UP000504606"/>
    </source>
</evidence>